<dbReference type="EMBL" id="JAIFTX010000002">
    <property type="protein sequence ID" value="MBX7289657.1"/>
    <property type="molecule type" value="Genomic_DNA"/>
</dbReference>
<dbReference type="InterPro" id="IPR034746">
    <property type="entry name" value="POTRA"/>
</dbReference>
<dbReference type="AlphaFoldDB" id="A0ABD4RE43"/>
<organism evidence="10 11">
    <name type="scientific">Clostridium chauvoei</name>
    <dbReference type="NCBI Taxonomy" id="46867"/>
    <lineage>
        <taxon>Bacteria</taxon>
        <taxon>Bacillati</taxon>
        <taxon>Bacillota</taxon>
        <taxon>Clostridia</taxon>
        <taxon>Eubacteriales</taxon>
        <taxon>Clostridiaceae</taxon>
        <taxon>Clostridium</taxon>
    </lineage>
</organism>
<evidence type="ECO:0000256" key="1">
    <source>
        <dbReference type="ARBA" id="ARBA00004370"/>
    </source>
</evidence>
<accession>A0ABD4RE43</accession>
<dbReference type="InterPro" id="IPR050487">
    <property type="entry name" value="FtsQ_DivIB"/>
</dbReference>
<dbReference type="InterPro" id="IPR013685">
    <property type="entry name" value="POTRA_FtsQ_type"/>
</dbReference>
<keyword evidence="7" id="KW-0131">Cell cycle</keyword>
<evidence type="ECO:0000313" key="10">
    <source>
        <dbReference type="EMBL" id="MBX7289657.1"/>
    </source>
</evidence>
<evidence type="ECO:0000256" key="2">
    <source>
        <dbReference type="ARBA" id="ARBA00022475"/>
    </source>
</evidence>
<keyword evidence="6 8" id="KW-0472">Membrane</keyword>
<evidence type="ECO:0000256" key="8">
    <source>
        <dbReference type="SAM" id="Phobius"/>
    </source>
</evidence>
<dbReference type="RefSeq" id="WP_021875837.1">
    <property type="nucleotide sequence ID" value="NZ_CP018624.1"/>
</dbReference>
<dbReference type="GO" id="GO:0051301">
    <property type="term" value="P:cell division"/>
    <property type="evidence" value="ECO:0007669"/>
    <property type="project" value="UniProtKB-KW"/>
</dbReference>
<protein>
    <submittedName>
        <fullName evidence="10">FtsQ-type POTRA domain-containing protein</fullName>
    </submittedName>
</protein>
<evidence type="ECO:0000256" key="4">
    <source>
        <dbReference type="ARBA" id="ARBA00022692"/>
    </source>
</evidence>
<reference evidence="10 11" key="1">
    <citation type="submission" date="2021-08" db="EMBL/GenBank/DDBJ databases">
        <title>Genome sequence analysis of Clostridium chauvoei strains of European origin and evaluation of typing options for outbreak investigations.</title>
        <authorList>
            <person name="Abdel-Glil M."/>
            <person name="Thomas P."/>
            <person name="Seyboldt C."/>
        </authorList>
    </citation>
    <scope>NUCLEOTIDE SEQUENCE [LARGE SCALE GENOMIC DNA]</scope>
    <source>
        <strain evidence="10 11">S0260-09</strain>
    </source>
</reference>
<dbReference type="GeneID" id="66301851"/>
<feature type="domain" description="POTRA" evidence="9">
    <location>
        <begin position="42"/>
        <end position="110"/>
    </location>
</feature>
<dbReference type="KEGG" id="cchv:BTM20_08205"/>
<dbReference type="PROSITE" id="PS51779">
    <property type="entry name" value="POTRA"/>
    <property type="match status" value="1"/>
</dbReference>
<evidence type="ECO:0000256" key="3">
    <source>
        <dbReference type="ARBA" id="ARBA00022618"/>
    </source>
</evidence>
<dbReference type="Gene3D" id="3.10.20.310">
    <property type="entry name" value="membrane protein fhac"/>
    <property type="match status" value="1"/>
</dbReference>
<evidence type="ECO:0000313" key="11">
    <source>
        <dbReference type="Proteomes" id="UP000775179"/>
    </source>
</evidence>
<dbReference type="GO" id="GO:0016020">
    <property type="term" value="C:membrane"/>
    <property type="evidence" value="ECO:0007669"/>
    <property type="project" value="UniProtKB-SubCell"/>
</dbReference>
<comment type="caution">
    <text evidence="10">The sequence shown here is derived from an EMBL/GenBank/DDBJ whole genome shotgun (WGS) entry which is preliminary data.</text>
</comment>
<evidence type="ECO:0000259" key="9">
    <source>
        <dbReference type="PROSITE" id="PS51779"/>
    </source>
</evidence>
<feature type="transmembrane region" description="Helical" evidence="8">
    <location>
        <begin position="21"/>
        <end position="37"/>
    </location>
</feature>
<keyword evidence="3" id="KW-0132">Cell division</keyword>
<dbReference type="PANTHER" id="PTHR37820:SF1">
    <property type="entry name" value="CELL DIVISION PROTEIN FTSQ"/>
    <property type="match status" value="1"/>
</dbReference>
<dbReference type="Proteomes" id="UP000775179">
    <property type="component" value="Unassembled WGS sequence"/>
</dbReference>
<sequence length="249" mass="28489">MNKKAQEFIRKKKRKKALRKLAVAIFIFIIALVIFIYKSPIFNLKTINFEGIITLNEEELQENLREFNGKNIFTINYDKIKSKIKQNPYISEVSVEKDGVNSLNITIKENKIAFYIEDGETKNIINNDLVLVEKVPSIEGRNLVKLLGIKAEVNEIGKKIIDNNHLTKILNDFYPIIENMPKEHKLESIDVADITNIKTNIENVKIFLGDTENLVDKMNLVLNAIDQGAITKGYIDLSFDGPPVIKEEN</sequence>
<proteinExistence type="predicted"/>
<dbReference type="Pfam" id="PF08478">
    <property type="entry name" value="POTRA_1"/>
    <property type="match status" value="1"/>
</dbReference>
<keyword evidence="4 8" id="KW-0812">Transmembrane</keyword>
<comment type="subcellular location">
    <subcellularLocation>
        <location evidence="1">Membrane</location>
    </subcellularLocation>
</comment>
<keyword evidence="2" id="KW-1003">Cell membrane</keyword>
<name>A0ABD4RE43_9CLOT</name>
<dbReference type="PANTHER" id="PTHR37820">
    <property type="entry name" value="CELL DIVISION PROTEIN DIVIB"/>
    <property type="match status" value="1"/>
</dbReference>
<evidence type="ECO:0000256" key="7">
    <source>
        <dbReference type="ARBA" id="ARBA00023306"/>
    </source>
</evidence>
<gene>
    <name evidence="10" type="ORF">K4H94_01140</name>
</gene>
<evidence type="ECO:0000256" key="5">
    <source>
        <dbReference type="ARBA" id="ARBA00022989"/>
    </source>
</evidence>
<keyword evidence="5 8" id="KW-1133">Transmembrane helix</keyword>
<evidence type="ECO:0000256" key="6">
    <source>
        <dbReference type="ARBA" id="ARBA00023136"/>
    </source>
</evidence>